<protein>
    <submittedName>
        <fullName evidence="1">Glycosyltransferase involved in cell wall bisynthesis</fullName>
    </submittedName>
</protein>
<dbReference type="SUPFAM" id="SSF53756">
    <property type="entry name" value="UDP-Glycosyltransferase/glycogen phosphorylase"/>
    <property type="match status" value="1"/>
</dbReference>
<dbReference type="AlphaFoldDB" id="A0A1M6DME1"/>
<organism evidence="1 2">
    <name type="scientific">Bacteroides stercorirosoris</name>
    <dbReference type="NCBI Taxonomy" id="871324"/>
    <lineage>
        <taxon>Bacteria</taxon>
        <taxon>Pseudomonadati</taxon>
        <taxon>Bacteroidota</taxon>
        <taxon>Bacteroidia</taxon>
        <taxon>Bacteroidales</taxon>
        <taxon>Bacteroidaceae</taxon>
        <taxon>Bacteroides</taxon>
    </lineage>
</organism>
<reference evidence="2" key="1">
    <citation type="submission" date="2016-11" db="EMBL/GenBank/DDBJ databases">
        <authorList>
            <person name="Varghese N."/>
            <person name="Submissions S."/>
        </authorList>
    </citation>
    <scope>NUCLEOTIDE SEQUENCE [LARGE SCALE GENOMIC DNA]</scope>
    <source>
        <strain evidence="2">DSM 26884</strain>
    </source>
</reference>
<gene>
    <name evidence="1" type="ORF">SAMN05444350_10715</name>
</gene>
<dbReference type="RefSeq" id="WP_025834770.1">
    <property type="nucleotide sequence ID" value="NZ_FQZN01000007.1"/>
</dbReference>
<proteinExistence type="predicted"/>
<sequence>MKILLLGEFSGLHWNLAEGLRVLGHDVCVASDGCGWRNYPRDIALDRPTDSFRDGISCILRILRHLPSFRGYDVVQIISPYFLRLRSERTLPVYRYLQRHNGKVFLGAFGTDYYYIRACMETDVFHYSDFKIGDRYRDTPFNQVTLQDWYYGGAARATRAIAETCSGIIACLWEYYVSYQPYFPDKTAFIPLPIDLREITSRVRGVPDILNFFIGVQSARSNLKGTDVMLPVLQEVQRKYPELCRITEVHDVPYARYQQLMDDADVQLDQLYSYTPSMNSLLAMAKGLTVVGGGEPENYEIINETELRPIINVLPDEQDIYRKLEDIVLHKERIPELSAQSIEYVIKHHDHVKVARQYLDFWEKHSS</sequence>
<keyword evidence="1" id="KW-0808">Transferase</keyword>
<evidence type="ECO:0000313" key="1">
    <source>
        <dbReference type="EMBL" id="SHI74416.1"/>
    </source>
</evidence>
<evidence type="ECO:0000313" key="2">
    <source>
        <dbReference type="Proteomes" id="UP000184192"/>
    </source>
</evidence>
<dbReference type="Proteomes" id="UP000184192">
    <property type="component" value="Unassembled WGS sequence"/>
</dbReference>
<dbReference type="GeneID" id="92711569"/>
<keyword evidence="2" id="KW-1185">Reference proteome</keyword>
<accession>A0A1M6DME1</accession>
<dbReference type="EMBL" id="FQZN01000007">
    <property type="protein sequence ID" value="SHI74416.1"/>
    <property type="molecule type" value="Genomic_DNA"/>
</dbReference>
<name>A0A1M6DME1_9BACE</name>
<dbReference type="GO" id="GO:0016740">
    <property type="term" value="F:transferase activity"/>
    <property type="evidence" value="ECO:0007669"/>
    <property type="project" value="UniProtKB-KW"/>
</dbReference>
<dbReference type="eggNOG" id="COG0438">
    <property type="taxonomic scope" value="Bacteria"/>
</dbReference>